<evidence type="ECO:0000313" key="2">
    <source>
        <dbReference type="EMBL" id="KAL3787444.1"/>
    </source>
</evidence>
<dbReference type="EMBL" id="JALLAZ020000780">
    <property type="protein sequence ID" value="KAL3787444.1"/>
    <property type="molecule type" value="Genomic_DNA"/>
</dbReference>
<sequence length="87" mass="10061">MATNDDDLYGDLEDAVAKPMPMRPPTITQPQIAQLRQQIQSLKAENEILKKNIGILYRTAKSELERKDRTIVQLQNELDSLRSRMHE</sequence>
<feature type="coiled-coil region" evidence="1">
    <location>
        <begin position="32"/>
        <end position="84"/>
    </location>
</feature>
<dbReference type="Proteomes" id="UP001530315">
    <property type="component" value="Unassembled WGS sequence"/>
</dbReference>
<accession>A0ABD3PIC5</accession>
<gene>
    <name evidence="2" type="ORF">ACHAW5_008982</name>
</gene>
<proteinExistence type="predicted"/>
<evidence type="ECO:0000313" key="3">
    <source>
        <dbReference type="Proteomes" id="UP001530315"/>
    </source>
</evidence>
<evidence type="ECO:0000256" key="1">
    <source>
        <dbReference type="SAM" id="Coils"/>
    </source>
</evidence>
<keyword evidence="3" id="KW-1185">Reference proteome</keyword>
<reference evidence="2 3" key="1">
    <citation type="submission" date="2024-10" db="EMBL/GenBank/DDBJ databases">
        <title>Updated reference genomes for cyclostephanoid diatoms.</title>
        <authorList>
            <person name="Roberts W.R."/>
            <person name="Alverson A.J."/>
        </authorList>
    </citation>
    <scope>NUCLEOTIDE SEQUENCE [LARGE SCALE GENOMIC DNA]</scope>
    <source>
        <strain evidence="2 3">AJA276-08</strain>
    </source>
</reference>
<name>A0ABD3PIC5_9STRA</name>
<comment type="caution">
    <text evidence="2">The sequence shown here is derived from an EMBL/GenBank/DDBJ whole genome shotgun (WGS) entry which is preliminary data.</text>
</comment>
<protein>
    <submittedName>
        <fullName evidence="2">Uncharacterized protein</fullName>
    </submittedName>
</protein>
<organism evidence="2 3">
    <name type="scientific">Stephanodiscus triporus</name>
    <dbReference type="NCBI Taxonomy" id="2934178"/>
    <lineage>
        <taxon>Eukaryota</taxon>
        <taxon>Sar</taxon>
        <taxon>Stramenopiles</taxon>
        <taxon>Ochrophyta</taxon>
        <taxon>Bacillariophyta</taxon>
        <taxon>Coscinodiscophyceae</taxon>
        <taxon>Thalassiosirophycidae</taxon>
        <taxon>Stephanodiscales</taxon>
        <taxon>Stephanodiscaceae</taxon>
        <taxon>Stephanodiscus</taxon>
    </lineage>
</organism>
<dbReference type="AlphaFoldDB" id="A0ABD3PIC5"/>
<keyword evidence="1" id="KW-0175">Coiled coil</keyword>